<reference evidence="1" key="1">
    <citation type="journal article" date="2014" name="Front. Microbiol.">
        <title>High frequency of phylogenetically diverse reductive dehalogenase-homologous genes in deep subseafloor sedimentary metagenomes.</title>
        <authorList>
            <person name="Kawai M."/>
            <person name="Futagami T."/>
            <person name="Toyoda A."/>
            <person name="Takaki Y."/>
            <person name="Nishi S."/>
            <person name="Hori S."/>
            <person name="Arai W."/>
            <person name="Tsubouchi T."/>
            <person name="Morono Y."/>
            <person name="Uchiyama I."/>
            <person name="Ito T."/>
            <person name="Fujiyama A."/>
            <person name="Inagaki F."/>
            <person name="Takami H."/>
        </authorList>
    </citation>
    <scope>NUCLEOTIDE SEQUENCE</scope>
    <source>
        <strain evidence="1">Expedition CK06-06</strain>
    </source>
</reference>
<proteinExistence type="predicted"/>
<feature type="non-terminal residue" evidence="1">
    <location>
        <position position="87"/>
    </location>
</feature>
<sequence>MTVGPTGNTDIGCLSSVAGLVKPYLDFCSPVVVDAVQRTAEVLAKTPDPAWTPWVEKAQVFVSKVERTRMTLPQVREALELLASSAA</sequence>
<protein>
    <submittedName>
        <fullName evidence="1">Uncharacterized protein</fullName>
    </submittedName>
</protein>
<accession>X0X6M8</accession>
<dbReference type="EMBL" id="BARS01040010">
    <property type="protein sequence ID" value="GAG31032.1"/>
    <property type="molecule type" value="Genomic_DNA"/>
</dbReference>
<evidence type="ECO:0000313" key="1">
    <source>
        <dbReference type="EMBL" id="GAG31032.1"/>
    </source>
</evidence>
<name>X0X6M8_9ZZZZ</name>
<gene>
    <name evidence="1" type="ORF">S01H1_61052</name>
</gene>
<comment type="caution">
    <text evidence="1">The sequence shown here is derived from an EMBL/GenBank/DDBJ whole genome shotgun (WGS) entry which is preliminary data.</text>
</comment>
<organism evidence="1">
    <name type="scientific">marine sediment metagenome</name>
    <dbReference type="NCBI Taxonomy" id="412755"/>
    <lineage>
        <taxon>unclassified sequences</taxon>
        <taxon>metagenomes</taxon>
        <taxon>ecological metagenomes</taxon>
    </lineage>
</organism>
<dbReference type="AlphaFoldDB" id="X0X6M8"/>